<reference evidence="2" key="1">
    <citation type="submission" date="2014-05" db="EMBL/GenBank/DDBJ databases">
        <authorList>
            <person name="Chronopoulou M."/>
        </authorList>
    </citation>
    <scope>NUCLEOTIDE SEQUENCE</scope>
    <source>
        <tissue evidence="2">Whole organism</tissue>
    </source>
</reference>
<keyword evidence="1" id="KW-1133">Transmembrane helix</keyword>
<proteinExistence type="predicted"/>
<keyword evidence="1" id="KW-0472">Membrane</keyword>
<protein>
    <submittedName>
        <fullName evidence="2">Uncharacterized protein</fullName>
    </submittedName>
</protein>
<feature type="non-terminal residue" evidence="2">
    <location>
        <position position="1"/>
    </location>
</feature>
<sequence length="139" mass="15439">AQQLLSDCVSNNMSLVKGGDETEFFNTSSSITLGPNTVDDDIWSRAYAPKEVDPMVYNISCCYLGIIGVVGILGNGYSITLYISRKKAKQKKAKALQGENVSRREFLKAKGAQGENVSTRIRTRQKCIRSIVLETYLYM</sequence>
<name>A0A0K2UGV3_LEPSM</name>
<dbReference type="AlphaFoldDB" id="A0A0K2UGV3"/>
<accession>A0A0K2UGV3</accession>
<feature type="non-terminal residue" evidence="2">
    <location>
        <position position="139"/>
    </location>
</feature>
<evidence type="ECO:0000313" key="2">
    <source>
        <dbReference type="EMBL" id="CDW36901.1"/>
    </source>
</evidence>
<dbReference type="EMBL" id="HACA01019540">
    <property type="protein sequence ID" value="CDW36901.1"/>
    <property type="molecule type" value="Transcribed_RNA"/>
</dbReference>
<keyword evidence="1" id="KW-0812">Transmembrane</keyword>
<organism evidence="2">
    <name type="scientific">Lepeophtheirus salmonis</name>
    <name type="common">Salmon louse</name>
    <name type="synonym">Caligus salmonis</name>
    <dbReference type="NCBI Taxonomy" id="72036"/>
    <lineage>
        <taxon>Eukaryota</taxon>
        <taxon>Metazoa</taxon>
        <taxon>Ecdysozoa</taxon>
        <taxon>Arthropoda</taxon>
        <taxon>Crustacea</taxon>
        <taxon>Multicrustacea</taxon>
        <taxon>Hexanauplia</taxon>
        <taxon>Copepoda</taxon>
        <taxon>Siphonostomatoida</taxon>
        <taxon>Caligidae</taxon>
        <taxon>Lepeophtheirus</taxon>
    </lineage>
</organism>
<feature type="transmembrane region" description="Helical" evidence="1">
    <location>
        <begin position="55"/>
        <end position="83"/>
    </location>
</feature>
<evidence type="ECO:0000256" key="1">
    <source>
        <dbReference type="SAM" id="Phobius"/>
    </source>
</evidence>